<protein>
    <submittedName>
        <fullName evidence="4">Carbon-nitrogen hydrolase family protein</fullName>
    </submittedName>
</protein>
<organism evidence="4 5">
    <name type="scientific">Denitromonas halophila</name>
    <dbReference type="NCBI Taxonomy" id="1629404"/>
    <lineage>
        <taxon>Bacteria</taxon>
        <taxon>Pseudomonadati</taxon>
        <taxon>Pseudomonadota</taxon>
        <taxon>Betaproteobacteria</taxon>
        <taxon>Rhodocyclales</taxon>
        <taxon>Zoogloeaceae</taxon>
        <taxon>Denitromonas</taxon>
    </lineage>
</organism>
<dbReference type="SUPFAM" id="SSF56317">
    <property type="entry name" value="Carbon-nitrogen hydrolase"/>
    <property type="match status" value="1"/>
</dbReference>
<dbReference type="EMBL" id="VMNK01000009">
    <property type="protein sequence ID" value="TVO56043.1"/>
    <property type="molecule type" value="Genomic_DNA"/>
</dbReference>
<evidence type="ECO:0000256" key="1">
    <source>
        <dbReference type="ARBA" id="ARBA00010613"/>
    </source>
</evidence>
<dbReference type="RefSeq" id="WP_144309725.1">
    <property type="nucleotide sequence ID" value="NZ_VMNK01000009.1"/>
</dbReference>
<evidence type="ECO:0000313" key="4">
    <source>
        <dbReference type="EMBL" id="TVO56043.1"/>
    </source>
</evidence>
<dbReference type="PANTHER" id="PTHR23088">
    <property type="entry name" value="NITRILASE-RELATED"/>
    <property type="match status" value="1"/>
</dbReference>
<dbReference type="OrthoDB" id="9811121at2"/>
<evidence type="ECO:0000313" key="5">
    <source>
        <dbReference type="Proteomes" id="UP000319502"/>
    </source>
</evidence>
<dbReference type="CDD" id="cd07572">
    <property type="entry name" value="nit"/>
    <property type="match status" value="1"/>
</dbReference>
<dbReference type="GO" id="GO:0016811">
    <property type="term" value="F:hydrolase activity, acting on carbon-nitrogen (but not peptide) bonds, in linear amides"/>
    <property type="evidence" value="ECO:0007669"/>
    <property type="project" value="InterPro"/>
</dbReference>
<evidence type="ECO:0000256" key="2">
    <source>
        <dbReference type="ARBA" id="ARBA00022801"/>
    </source>
</evidence>
<feature type="domain" description="CN hydrolase" evidence="3">
    <location>
        <begin position="7"/>
        <end position="252"/>
    </location>
</feature>
<reference evidence="4 5" key="1">
    <citation type="submission" date="2019-07" db="EMBL/GenBank/DDBJ databases">
        <title>The pathways for chlorine oxyanion respiration interact through the shared metabolite chlorate.</title>
        <authorList>
            <person name="Barnum T.P."/>
            <person name="Cheng Y."/>
            <person name="Hill K.A."/>
            <person name="Lucas L.N."/>
            <person name="Carlson H.K."/>
            <person name="Coates J.D."/>
        </authorList>
    </citation>
    <scope>NUCLEOTIDE SEQUENCE [LARGE SCALE GENOMIC DNA]</scope>
    <source>
        <strain evidence="4 5">SFB-3</strain>
    </source>
</reference>
<evidence type="ECO:0000259" key="3">
    <source>
        <dbReference type="PROSITE" id="PS50263"/>
    </source>
</evidence>
<comment type="similarity">
    <text evidence="1">Belongs to the carbon-nitrogen hydrolase superfamily. NIT1/NIT2 family.</text>
</comment>
<dbReference type="InterPro" id="IPR003010">
    <property type="entry name" value="C-N_Hydrolase"/>
</dbReference>
<accession>A0A557QT02</accession>
<dbReference type="InterPro" id="IPR045254">
    <property type="entry name" value="Nit1/2_C-N_Hydrolase"/>
</dbReference>
<proteinExistence type="inferred from homology"/>
<dbReference type="InterPro" id="IPR001110">
    <property type="entry name" value="UPF0012_CS"/>
</dbReference>
<dbReference type="PROSITE" id="PS01227">
    <property type="entry name" value="UPF0012"/>
    <property type="match status" value="1"/>
</dbReference>
<dbReference type="InterPro" id="IPR036526">
    <property type="entry name" value="C-N_Hydrolase_sf"/>
</dbReference>
<dbReference type="PANTHER" id="PTHR23088:SF27">
    <property type="entry name" value="DEAMINATED GLUTATHIONE AMIDASE"/>
    <property type="match status" value="1"/>
</dbReference>
<comment type="caution">
    <text evidence="4">The sequence shown here is derived from an EMBL/GenBank/DDBJ whole genome shotgun (WGS) entry which is preliminary data.</text>
</comment>
<dbReference type="Proteomes" id="UP000319502">
    <property type="component" value="Unassembled WGS sequence"/>
</dbReference>
<dbReference type="AlphaFoldDB" id="A0A557QT02"/>
<sequence>MRFDAPVRIAAIQTVSGPNVAENLAIAGDLVAEAAQAGAVVIALPEYFPLISSDEDDKVRLRERDGSGPIQQFLQDAAKRHGVWLIGGTSPLVADAGDKVRNATLVFNSNGERVARYDKIHLFGFDNGAERYDEAETIEPGESVVCFDAPCGRVGLSVCYDLRFPEMFRAMGLVDLIVLPAAFTYTTGLAHWEVLLRARAIENQCYVMAPAQGGRHPSGRRTYGDTLIIDPWGEVLARRAEGPGVVLAEMDPARIADVRTRLPALSHRRLS</sequence>
<keyword evidence="2 4" id="KW-0378">Hydrolase</keyword>
<keyword evidence="5" id="KW-1185">Reference proteome</keyword>
<dbReference type="PROSITE" id="PS50263">
    <property type="entry name" value="CN_HYDROLASE"/>
    <property type="match status" value="1"/>
</dbReference>
<dbReference type="Pfam" id="PF00795">
    <property type="entry name" value="CN_hydrolase"/>
    <property type="match status" value="1"/>
</dbReference>
<dbReference type="Gene3D" id="3.60.110.10">
    <property type="entry name" value="Carbon-nitrogen hydrolase"/>
    <property type="match status" value="1"/>
</dbReference>
<name>A0A557QT02_9RHOO</name>
<gene>
    <name evidence="4" type="ORF">FHP91_11400</name>
</gene>